<dbReference type="GO" id="GO:0005886">
    <property type="term" value="C:plasma membrane"/>
    <property type="evidence" value="ECO:0007669"/>
    <property type="project" value="UniProtKB-SubCell"/>
</dbReference>
<evidence type="ECO:0000313" key="20">
    <source>
        <dbReference type="Ensembl" id="ENSGMOP00000045703.1"/>
    </source>
</evidence>
<evidence type="ECO:0000256" key="12">
    <source>
        <dbReference type="ARBA" id="ARBA00060404"/>
    </source>
</evidence>
<evidence type="ECO:0000256" key="8">
    <source>
        <dbReference type="ARBA" id="ARBA00023157"/>
    </source>
</evidence>
<evidence type="ECO:0000256" key="13">
    <source>
        <dbReference type="ARBA" id="ARBA00074383"/>
    </source>
</evidence>
<evidence type="ECO:0000313" key="21">
    <source>
        <dbReference type="Proteomes" id="UP000694546"/>
    </source>
</evidence>
<accession>A0A8C5BDV7</accession>
<evidence type="ECO:0000256" key="10">
    <source>
        <dbReference type="ARBA" id="ARBA00023228"/>
    </source>
</evidence>
<feature type="disulfide bond" evidence="14">
    <location>
        <begin position="37"/>
        <end position="76"/>
    </location>
</feature>
<feature type="domain" description="Lysosome-associated membrane glycoprotein 2-like luminal" evidence="18">
    <location>
        <begin position="217"/>
        <end position="364"/>
    </location>
</feature>
<dbReference type="Ensembl" id="ENSGMOT00000032243.1">
    <property type="protein sequence ID" value="ENSGMOP00000045703.1"/>
    <property type="gene ID" value="ENSGMOG00000005814.2"/>
</dbReference>
<proteinExistence type="inferred from homology"/>
<dbReference type="InterPro" id="IPR048528">
    <property type="entry name" value="Lamp2-like_luminal"/>
</dbReference>
<evidence type="ECO:0000256" key="17">
    <source>
        <dbReference type="SAM" id="SignalP"/>
    </source>
</evidence>
<comment type="caution">
    <text evidence="14">Lacks conserved residue(s) required for the propagation of feature annotation.</text>
</comment>
<dbReference type="GO" id="GO:0072594">
    <property type="term" value="P:establishment of protein localization to organelle"/>
    <property type="evidence" value="ECO:0007669"/>
    <property type="project" value="TreeGrafter"/>
</dbReference>
<evidence type="ECO:0000256" key="14">
    <source>
        <dbReference type="PROSITE-ProRule" id="PRU00740"/>
    </source>
</evidence>
<dbReference type="PROSITE" id="PS00310">
    <property type="entry name" value="LAMP_1"/>
    <property type="match status" value="1"/>
</dbReference>
<evidence type="ECO:0000256" key="16">
    <source>
        <dbReference type="SAM" id="Phobius"/>
    </source>
</evidence>
<keyword evidence="9" id="KW-0325">Glycoprotein</keyword>
<comment type="subcellular location">
    <subcellularLocation>
        <location evidence="1">Cell membrane</location>
        <topology evidence="1">Single-pass type I membrane protein</topology>
    </subcellularLocation>
    <subcellularLocation>
        <location evidence="12">Cytolytic granule membrane</location>
        <topology evidence="12">Single-pass type I membrane protein</topology>
    </subcellularLocation>
    <subcellularLocation>
        <location evidence="11">Late endosome membrane</location>
        <topology evidence="11">Single-pass type I membrane protein</topology>
    </subcellularLocation>
    <subcellularLocation>
        <location evidence="14">Lysosome membrane</location>
        <topology evidence="14">Single-pass type I membrane protein</topology>
    </subcellularLocation>
</comment>
<evidence type="ECO:0000256" key="3">
    <source>
        <dbReference type="ARBA" id="ARBA00022692"/>
    </source>
</evidence>
<evidence type="ECO:0000256" key="5">
    <source>
        <dbReference type="ARBA" id="ARBA00022753"/>
    </source>
</evidence>
<dbReference type="GO" id="GO:0005765">
    <property type="term" value="C:lysosomal membrane"/>
    <property type="evidence" value="ECO:0007669"/>
    <property type="project" value="UniProtKB-SubCell"/>
</dbReference>
<keyword evidence="3 14" id="KW-0812">Transmembrane</keyword>
<feature type="compositionally biased region" description="Pro residues" evidence="15">
    <location>
        <begin position="200"/>
        <end position="214"/>
    </location>
</feature>
<dbReference type="FunFam" id="2.40.160.110:FF:000001">
    <property type="entry name" value="lysosome-associated membrane glycoprotein 2 isoform X2"/>
    <property type="match status" value="1"/>
</dbReference>
<dbReference type="OMA" id="CQMDQNQ"/>
<dbReference type="Gene3D" id="2.40.160.110">
    <property type="match status" value="2"/>
</dbReference>
<evidence type="ECO:0000256" key="7">
    <source>
        <dbReference type="ARBA" id="ARBA00023136"/>
    </source>
</evidence>
<feature type="disulfide bond" evidence="14">
    <location>
        <begin position="151"/>
        <end position="187"/>
    </location>
</feature>
<dbReference type="PANTHER" id="PTHR11506:SF27">
    <property type="entry name" value="LYSOSOME-ASSOCIATED MEMBRANE GLYCOPROTEIN 1"/>
    <property type="match status" value="1"/>
</dbReference>
<organism evidence="20 21">
    <name type="scientific">Gadus morhua</name>
    <name type="common">Atlantic cod</name>
    <dbReference type="NCBI Taxonomy" id="8049"/>
    <lineage>
        <taxon>Eukaryota</taxon>
        <taxon>Metazoa</taxon>
        <taxon>Chordata</taxon>
        <taxon>Craniata</taxon>
        <taxon>Vertebrata</taxon>
        <taxon>Euteleostomi</taxon>
        <taxon>Actinopterygii</taxon>
        <taxon>Neopterygii</taxon>
        <taxon>Teleostei</taxon>
        <taxon>Neoteleostei</taxon>
        <taxon>Acanthomorphata</taxon>
        <taxon>Zeiogadaria</taxon>
        <taxon>Gadariae</taxon>
        <taxon>Gadiformes</taxon>
        <taxon>Gadoidei</taxon>
        <taxon>Gadidae</taxon>
        <taxon>Gadus</taxon>
    </lineage>
</organism>
<dbReference type="InterPro" id="IPR048524">
    <property type="entry name" value="Lamp2-like_TM"/>
</dbReference>
<evidence type="ECO:0000256" key="1">
    <source>
        <dbReference type="ARBA" id="ARBA00004251"/>
    </source>
</evidence>
<keyword evidence="10 14" id="KW-0458">Lysosome</keyword>
<dbReference type="InterPro" id="IPR002000">
    <property type="entry name" value="Lysosome-assoc_membr_glycop"/>
</dbReference>
<sequence>MLQGRYFFVCFISINVCVCLGFVRAVTLELREGNSTCIKADLSASFSITYNTTNTLTTVKVDLPDSTTVDQGSSSCGSDGRPVSLVGVFGPGHTLGLSFSNNGSMYSVNMLIIQYNLSDSALFPLSNSSGVVTVMTESVGMWAWLNTTYRCVSPASIPVGGAIVTFSGVKMEAYMTQEDLSPVESVCTADQEGTTAAPTTPSPTTTPVPSPTPQDLPEQGTYAVTKGNDTCLMARMGLQLNITYTSQSKNNTVQEVVNIHPNLTTASGTCGASISTLVLDHEGNTIISFTFTLNTTSNKYHLSGLVLVANWSDMSEPVSVSNSNLAYLTSVLGRSYSCNSEQSLIITEAVSINTFRLQVQPFAVISNQFATAVECQIDQDQMLIPIVVGAALSGLVLVVLIAYLIGRKRSNAGYQTI</sequence>
<keyword evidence="7 14" id="KW-0472">Membrane</keyword>
<evidence type="ECO:0000256" key="2">
    <source>
        <dbReference type="ARBA" id="ARBA00022475"/>
    </source>
</evidence>
<reference evidence="20" key="2">
    <citation type="submission" date="2025-09" db="UniProtKB">
        <authorList>
            <consortium name="Ensembl"/>
        </authorList>
    </citation>
    <scope>IDENTIFICATION</scope>
</reference>
<feature type="chain" id="PRO_5034028955" description="Lysosome-associated membrane glycoprotein 1" evidence="17">
    <location>
        <begin position="26"/>
        <end position="417"/>
    </location>
</feature>
<dbReference type="Proteomes" id="UP000694546">
    <property type="component" value="Chromosome 14"/>
</dbReference>
<keyword evidence="5" id="KW-0967">Endosome</keyword>
<evidence type="ECO:0000256" key="4">
    <source>
        <dbReference type="ARBA" id="ARBA00022729"/>
    </source>
</evidence>
<feature type="domain" description="Lysosome-associated membrane glycoprotein 2-like transmembrane" evidence="19">
    <location>
        <begin position="384"/>
        <end position="415"/>
    </location>
</feature>
<reference evidence="20" key="1">
    <citation type="submission" date="2025-08" db="UniProtKB">
        <authorList>
            <consortium name="Ensembl"/>
        </authorList>
    </citation>
    <scope>IDENTIFICATION</scope>
</reference>
<name>A0A8C5BDV7_GADMO</name>
<feature type="region of interest" description="Disordered" evidence="15">
    <location>
        <begin position="187"/>
        <end position="219"/>
    </location>
</feature>
<dbReference type="Pfam" id="PF21222">
    <property type="entry name" value="Lamp2_2nd"/>
    <property type="match status" value="1"/>
</dbReference>
<evidence type="ECO:0000256" key="6">
    <source>
        <dbReference type="ARBA" id="ARBA00022989"/>
    </source>
</evidence>
<keyword evidence="8 14" id="KW-1015">Disulfide bond</keyword>
<dbReference type="PRINTS" id="PR00336">
    <property type="entry name" value="LYSASSOCTDMP"/>
</dbReference>
<comment type="similarity">
    <text evidence="14">Belongs to the LAMP family.</text>
</comment>
<keyword evidence="2" id="KW-1003">Cell membrane</keyword>
<evidence type="ECO:0000256" key="15">
    <source>
        <dbReference type="SAM" id="MobiDB-lite"/>
    </source>
</evidence>
<dbReference type="GO" id="GO:0031902">
    <property type="term" value="C:late endosome membrane"/>
    <property type="evidence" value="ECO:0007669"/>
    <property type="project" value="TreeGrafter"/>
</dbReference>
<evidence type="ECO:0000259" key="18">
    <source>
        <dbReference type="Pfam" id="PF01299"/>
    </source>
</evidence>
<dbReference type="PROSITE" id="PS00311">
    <property type="entry name" value="LAMP_2"/>
    <property type="match status" value="1"/>
</dbReference>
<feature type="transmembrane region" description="Helical" evidence="16">
    <location>
        <begin position="382"/>
        <end position="405"/>
    </location>
</feature>
<feature type="disulfide bond" evidence="14">
    <location>
        <begin position="338"/>
        <end position="375"/>
    </location>
</feature>
<dbReference type="GeneTree" id="ENSGT01050000245589"/>
<evidence type="ECO:0000256" key="11">
    <source>
        <dbReference type="ARBA" id="ARBA00037817"/>
    </source>
</evidence>
<keyword evidence="21" id="KW-1185">Reference proteome</keyword>
<protein>
    <recommendedName>
        <fullName evidence="13">Lysosome-associated membrane glycoprotein 1</fullName>
    </recommendedName>
</protein>
<dbReference type="Pfam" id="PF01299">
    <property type="entry name" value="Lamp2-like_luminal"/>
    <property type="match status" value="1"/>
</dbReference>
<dbReference type="InterPro" id="IPR018134">
    <property type="entry name" value="LAMP_CS"/>
</dbReference>
<dbReference type="PROSITE" id="PS51407">
    <property type="entry name" value="LAMP_3"/>
    <property type="match status" value="1"/>
</dbReference>
<evidence type="ECO:0000259" key="19">
    <source>
        <dbReference type="Pfam" id="PF21222"/>
    </source>
</evidence>
<gene>
    <name evidence="20" type="primary">lamp1a</name>
</gene>
<dbReference type="PANTHER" id="PTHR11506">
    <property type="entry name" value="LYSOSOME-ASSOCIATED MEMBRANE GLYCOPROTEIN"/>
    <property type="match status" value="1"/>
</dbReference>
<dbReference type="AlphaFoldDB" id="A0A8C5BDV7"/>
<keyword evidence="4 17" id="KW-0732">Signal</keyword>
<evidence type="ECO:0000256" key="9">
    <source>
        <dbReference type="ARBA" id="ARBA00023180"/>
    </source>
</evidence>
<feature type="signal peptide" evidence="17">
    <location>
        <begin position="1"/>
        <end position="25"/>
    </location>
</feature>
<keyword evidence="6 16" id="KW-1133">Transmembrane helix</keyword>